<dbReference type="KEGG" id="als:DJ013_02235"/>
<organism evidence="2 3">
    <name type="scientific">Arcticibacterium luteifluviistationis</name>
    <dbReference type="NCBI Taxonomy" id="1784714"/>
    <lineage>
        <taxon>Bacteria</taxon>
        <taxon>Pseudomonadati</taxon>
        <taxon>Bacteroidota</taxon>
        <taxon>Cytophagia</taxon>
        <taxon>Cytophagales</taxon>
        <taxon>Leadbetterellaceae</taxon>
        <taxon>Arcticibacterium</taxon>
    </lineage>
</organism>
<evidence type="ECO:0000313" key="3">
    <source>
        <dbReference type="Proteomes" id="UP000249873"/>
    </source>
</evidence>
<accession>A0A2Z4G780</accession>
<evidence type="ECO:0000256" key="1">
    <source>
        <dbReference type="SAM" id="SignalP"/>
    </source>
</evidence>
<keyword evidence="2" id="KW-0449">Lipoprotein</keyword>
<dbReference type="AlphaFoldDB" id="A0A2Z4G780"/>
<name>A0A2Z4G780_9BACT</name>
<dbReference type="Pfam" id="PF12771">
    <property type="entry name" value="SusD-like_2"/>
    <property type="match status" value="1"/>
</dbReference>
<keyword evidence="1" id="KW-0732">Signal</keyword>
<gene>
    <name evidence="2" type="ORF">DJ013_02235</name>
</gene>
<sequence>MKTLNIKSILTIGLMLFATFSCRDLEQLNVNPNGINPDGVVPSQMMATVLTETSMSVLNLGFQDISGVMQHTQKDAWFSGHNDYDWADQSWASYYRILRNNRHLYERAVALNLPFYEGVSVVMKSYVSGLITDLWGDAPYREAVNADNGEITPAFDSQDQIYAGILADLEKANDILIAYENGTPIENFGDDVIYNGDAAQWRRFANSLQLRYYMRISDKDPATAQAGIERLLSDPSKYPLILSSEDDATMDYVGTGSNNSWPSNSVFDSSSGSDYRRIKMCATLLEKLQNLNDPRIEVWAAKIEVPIVVDETLPAGSDEVKDGVRYISSDKFIAGQVNTDPEYVGLPPSVSALPSSYNLNPTPGQLSYNPHVSFLSEVYSKASDPLLKARLCSAAEVNFILAEAALKGWNVGQDAKTYYEEGVRQSLNNWGVADSYASYISGDAAYKTSASVDAQEEQIISQKWIASWTATTEAWFDYRRTGYPVLSAGPAAKREVLPLRFYYMQDELMLNEENATNAVNKLEETSYTQADGKNSPWAKFWVLQGTGKPW</sequence>
<dbReference type="Proteomes" id="UP000249873">
    <property type="component" value="Chromosome"/>
</dbReference>
<feature type="signal peptide" evidence="1">
    <location>
        <begin position="1"/>
        <end position="23"/>
    </location>
</feature>
<dbReference type="InterPro" id="IPR041662">
    <property type="entry name" value="SusD-like_2"/>
</dbReference>
<dbReference type="EMBL" id="CP029480">
    <property type="protein sequence ID" value="AWV97056.1"/>
    <property type="molecule type" value="Genomic_DNA"/>
</dbReference>
<dbReference type="InterPro" id="IPR011990">
    <property type="entry name" value="TPR-like_helical_dom_sf"/>
</dbReference>
<keyword evidence="3" id="KW-1185">Reference proteome</keyword>
<dbReference type="OrthoDB" id="843771at2"/>
<evidence type="ECO:0000313" key="2">
    <source>
        <dbReference type="EMBL" id="AWV97056.1"/>
    </source>
</evidence>
<dbReference type="Gene3D" id="1.25.40.390">
    <property type="match status" value="1"/>
</dbReference>
<dbReference type="RefSeq" id="WP_111370158.1">
    <property type="nucleotide sequence ID" value="NZ_CP029480.1"/>
</dbReference>
<feature type="chain" id="PRO_5016285124" evidence="1">
    <location>
        <begin position="24"/>
        <end position="550"/>
    </location>
</feature>
<proteinExistence type="predicted"/>
<reference evidence="2 3" key="1">
    <citation type="submission" date="2018-05" db="EMBL/GenBank/DDBJ databases">
        <title>Complete genome sequence of Arcticibacterium luteifluviistationis SM1504T, a cytophagaceae bacterium isolated from Arctic surface seawater.</title>
        <authorList>
            <person name="Li Y."/>
            <person name="Qin Q.-L."/>
        </authorList>
    </citation>
    <scope>NUCLEOTIDE SEQUENCE [LARGE SCALE GENOMIC DNA]</scope>
    <source>
        <strain evidence="2 3">SM1504</strain>
    </source>
</reference>
<dbReference type="SUPFAM" id="SSF48452">
    <property type="entry name" value="TPR-like"/>
    <property type="match status" value="1"/>
</dbReference>
<protein>
    <submittedName>
        <fullName evidence="2">SusD/RagB family nutrient-binding outer membrane lipoprotein</fullName>
    </submittedName>
</protein>
<dbReference type="PROSITE" id="PS51257">
    <property type="entry name" value="PROKAR_LIPOPROTEIN"/>
    <property type="match status" value="1"/>
</dbReference>